<name>A0ABW1IWK7_9PSEU</name>
<feature type="signal peptide" evidence="1">
    <location>
        <begin position="1"/>
        <end position="23"/>
    </location>
</feature>
<feature type="domain" description="Metallo-beta-lactamase" evidence="2">
    <location>
        <begin position="125"/>
        <end position="321"/>
    </location>
</feature>
<dbReference type="InterPro" id="IPR036866">
    <property type="entry name" value="RibonucZ/Hydroxyglut_hydro"/>
</dbReference>
<protein>
    <submittedName>
        <fullName evidence="3">MBL fold metallo-hydrolase</fullName>
    </submittedName>
</protein>
<comment type="caution">
    <text evidence="3">The sequence shown here is derived from an EMBL/GenBank/DDBJ whole genome shotgun (WGS) entry which is preliminary data.</text>
</comment>
<feature type="chain" id="PRO_5047343434" evidence="1">
    <location>
        <begin position="24"/>
        <end position="374"/>
    </location>
</feature>
<evidence type="ECO:0000313" key="3">
    <source>
        <dbReference type="EMBL" id="MFC5992863.1"/>
    </source>
</evidence>
<sequence>MSTLRPSALPARPLLLTSALVGAAATLVSAARGLPLALGATSAQLRAGAAGATPGAGGTYRNTEPSTWLSPRTALPVLVSLARRGSTGRPSLPVPLAPPTYPAAAGTLALTWFGHSSVLVEIDGRRVLADPVWGERVSPSPLIGPRRLHPVPAPLSELPPVDAVLISHDHYDHLDLPTVRALTQSGRAPFVVPLRVGAHLRRWGVPAERIIELDWGGRTQVAGLSITCAEARHFSGRGLRRDVTLWSSWAVAGATRNVYICGDTGYTAAFARAGRHLGPFDLALLPIGAYNERWPDVHLTPEEAVRAHRDLRAAMLIPMHWATFNLGFHPWAEPVERLLRAAAGDGVRLAVPRPGERVDLTAPPPLRDWWSAAA</sequence>
<dbReference type="Proteomes" id="UP001596302">
    <property type="component" value="Unassembled WGS sequence"/>
</dbReference>
<organism evidence="3 4">
    <name type="scientific">Pseudonocardia hispaniensis</name>
    <dbReference type="NCBI Taxonomy" id="904933"/>
    <lineage>
        <taxon>Bacteria</taxon>
        <taxon>Bacillati</taxon>
        <taxon>Actinomycetota</taxon>
        <taxon>Actinomycetes</taxon>
        <taxon>Pseudonocardiales</taxon>
        <taxon>Pseudonocardiaceae</taxon>
        <taxon>Pseudonocardia</taxon>
    </lineage>
</organism>
<dbReference type="InterPro" id="IPR001279">
    <property type="entry name" value="Metallo-B-lactamas"/>
</dbReference>
<dbReference type="Pfam" id="PF12706">
    <property type="entry name" value="Lactamase_B_2"/>
    <property type="match status" value="1"/>
</dbReference>
<dbReference type="EMBL" id="JBHSQW010000002">
    <property type="protein sequence ID" value="MFC5992863.1"/>
    <property type="molecule type" value="Genomic_DNA"/>
</dbReference>
<proteinExistence type="predicted"/>
<dbReference type="PANTHER" id="PTHR15032">
    <property type="entry name" value="N-ACYL-PHOSPHATIDYLETHANOLAMINE-HYDROLYZING PHOSPHOLIPASE D"/>
    <property type="match status" value="1"/>
</dbReference>
<dbReference type="SUPFAM" id="SSF56281">
    <property type="entry name" value="Metallo-hydrolase/oxidoreductase"/>
    <property type="match status" value="1"/>
</dbReference>
<accession>A0ABW1IWK7</accession>
<evidence type="ECO:0000259" key="2">
    <source>
        <dbReference type="Pfam" id="PF12706"/>
    </source>
</evidence>
<keyword evidence="4" id="KW-1185">Reference proteome</keyword>
<dbReference type="RefSeq" id="WP_379581855.1">
    <property type="nucleotide sequence ID" value="NZ_JBHSQW010000002.1"/>
</dbReference>
<dbReference type="PANTHER" id="PTHR15032:SF4">
    <property type="entry name" value="N-ACYL-PHOSPHATIDYLETHANOLAMINE-HYDROLYZING PHOSPHOLIPASE D"/>
    <property type="match status" value="1"/>
</dbReference>
<gene>
    <name evidence="3" type="ORF">ACFQE5_01410</name>
</gene>
<evidence type="ECO:0000313" key="4">
    <source>
        <dbReference type="Proteomes" id="UP001596302"/>
    </source>
</evidence>
<evidence type="ECO:0000256" key="1">
    <source>
        <dbReference type="SAM" id="SignalP"/>
    </source>
</evidence>
<dbReference type="Gene3D" id="3.60.15.10">
    <property type="entry name" value="Ribonuclease Z/Hydroxyacylglutathione hydrolase-like"/>
    <property type="match status" value="1"/>
</dbReference>
<reference evidence="4" key="1">
    <citation type="journal article" date="2019" name="Int. J. Syst. Evol. Microbiol.">
        <title>The Global Catalogue of Microorganisms (GCM) 10K type strain sequencing project: providing services to taxonomists for standard genome sequencing and annotation.</title>
        <authorList>
            <consortium name="The Broad Institute Genomics Platform"/>
            <consortium name="The Broad Institute Genome Sequencing Center for Infectious Disease"/>
            <person name="Wu L."/>
            <person name="Ma J."/>
        </authorList>
    </citation>
    <scope>NUCLEOTIDE SEQUENCE [LARGE SCALE GENOMIC DNA]</scope>
    <source>
        <strain evidence="4">CCM 8391</strain>
    </source>
</reference>
<keyword evidence="1" id="KW-0732">Signal</keyword>